<name>A0AAD6YDM8_9AGAR</name>
<organism evidence="2 3">
    <name type="scientific">Mycena pura</name>
    <dbReference type="NCBI Taxonomy" id="153505"/>
    <lineage>
        <taxon>Eukaryota</taxon>
        <taxon>Fungi</taxon>
        <taxon>Dikarya</taxon>
        <taxon>Basidiomycota</taxon>
        <taxon>Agaricomycotina</taxon>
        <taxon>Agaricomycetes</taxon>
        <taxon>Agaricomycetidae</taxon>
        <taxon>Agaricales</taxon>
        <taxon>Marasmiineae</taxon>
        <taxon>Mycenaceae</taxon>
        <taxon>Mycena</taxon>
    </lineage>
</organism>
<dbReference type="EMBL" id="JARJCW010000021">
    <property type="protein sequence ID" value="KAJ7213602.1"/>
    <property type="molecule type" value="Genomic_DNA"/>
</dbReference>
<accession>A0AAD6YDM8</accession>
<evidence type="ECO:0000313" key="3">
    <source>
        <dbReference type="Proteomes" id="UP001219525"/>
    </source>
</evidence>
<feature type="compositionally biased region" description="Basic and acidic residues" evidence="1">
    <location>
        <begin position="320"/>
        <end position="330"/>
    </location>
</feature>
<keyword evidence="3" id="KW-1185">Reference proteome</keyword>
<reference evidence="2" key="1">
    <citation type="submission" date="2023-03" db="EMBL/GenBank/DDBJ databases">
        <title>Massive genome expansion in bonnet fungi (Mycena s.s.) driven by repeated elements and novel gene families across ecological guilds.</title>
        <authorList>
            <consortium name="Lawrence Berkeley National Laboratory"/>
            <person name="Harder C.B."/>
            <person name="Miyauchi S."/>
            <person name="Viragh M."/>
            <person name="Kuo A."/>
            <person name="Thoen E."/>
            <person name="Andreopoulos B."/>
            <person name="Lu D."/>
            <person name="Skrede I."/>
            <person name="Drula E."/>
            <person name="Henrissat B."/>
            <person name="Morin E."/>
            <person name="Kohler A."/>
            <person name="Barry K."/>
            <person name="LaButti K."/>
            <person name="Morin E."/>
            <person name="Salamov A."/>
            <person name="Lipzen A."/>
            <person name="Mereny Z."/>
            <person name="Hegedus B."/>
            <person name="Baldrian P."/>
            <person name="Stursova M."/>
            <person name="Weitz H."/>
            <person name="Taylor A."/>
            <person name="Grigoriev I.V."/>
            <person name="Nagy L.G."/>
            <person name="Martin F."/>
            <person name="Kauserud H."/>
        </authorList>
    </citation>
    <scope>NUCLEOTIDE SEQUENCE</scope>
    <source>
        <strain evidence="2">9144</strain>
    </source>
</reference>
<evidence type="ECO:0000256" key="1">
    <source>
        <dbReference type="SAM" id="MobiDB-lite"/>
    </source>
</evidence>
<protein>
    <submittedName>
        <fullName evidence="2">Uncharacterized protein</fullName>
    </submittedName>
</protein>
<sequence length="330" mass="37373">MRKQKITDEDSDIEDLMEDVGLTPKVLATLKAHPEATKIVAEVVNRLGIKDSALKRARLELPSYLNITWSQVASHFRLSHTFTRLDFDPIPGVTLCYLPPSFHHELYMRSWSAMNVYAEPAERMLEAPRVRLLDIYLVPLFALFAGRIEDCPEHVMPETEFSSGGSVEHKIFIVHNILFLVIELKARFDNMERNIAHLFAELYSASKMNGDAGFESLTVYGLLTDLGNFHFYSFNPISKTFYRDGRMPVSGAREEFLYRMMAGSRTKGRSLEAWRKAHQHALAAQDKLKQYSGSLTALEESAAEGLQFLEKSRPGNHGAEGGREMACRPT</sequence>
<dbReference type="AlphaFoldDB" id="A0AAD6YDM8"/>
<feature type="non-terminal residue" evidence="2">
    <location>
        <position position="330"/>
    </location>
</feature>
<evidence type="ECO:0000313" key="2">
    <source>
        <dbReference type="EMBL" id="KAJ7213602.1"/>
    </source>
</evidence>
<feature type="region of interest" description="Disordered" evidence="1">
    <location>
        <begin position="311"/>
        <end position="330"/>
    </location>
</feature>
<dbReference type="Proteomes" id="UP001219525">
    <property type="component" value="Unassembled WGS sequence"/>
</dbReference>
<gene>
    <name evidence="2" type="ORF">GGX14DRAFT_445532</name>
</gene>
<comment type="caution">
    <text evidence="2">The sequence shown here is derived from an EMBL/GenBank/DDBJ whole genome shotgun (WGS) entry which is preliminary data.</text>
</comment>
<proteinExistence type="predicted"/>